<dbReference type="AlphaFoldDB" id="A0A494YSN8"/>
<sequence>MTAEQRLSQVLTKKLGYYVPISAIGYETMSFYKEEIDPTLVPPHIIGHLADPINADSVHLAIKKCNKWSLILRPLANTIFTYFRILELRYR</sequence>
<gene>
    <name evidence="1" type="ORF">D8M03_16640</name>
</gene>
<name>A0A494YSN8_9BACL</name>
<comment type="caution">
    <text evidence="1">The sequence shown here is derived from an EMBL/GenBank/DDBJ whole genome shotgun (WGS) entry which is preliminary data.</text>
</comment>
<keyword evidence="2" id="KW-1185">Reference proteome</keyword>
<accession>A0A494YSN8</accession>
<protein>
    <submittedName>
        <fullName evidence="1">Uncharacterized protein</fullName>
    </submittedName>
</protein>
<dbReference type="OrthoDB" id="2456430at2"/>
<proteinExistence type="predicted"/>
<evidence type="ECO:0000313" key="1">
    <source>
        <dbReference type="EMBL" id="RKQ12985.1"/>
    </source>
</evidence>
<reference evidence="1 2" key="1">
    <citation type="journal article" date="2016" name="Antonie Van Leeuwenhoek">
        <title>Lysinibacillus endophyticus sp. nov., an indole-3-acetic acid producing endophytic bacterium isolated from corn root (Zea mays cv. Xinken-5).</title>
        <authorList>
            <person name="Yu J."/>
            <person name="Guan X."/>
            <person name="Liu C."/>
            <person name="Xiang W."/>
            <person name="Yu Z."/>
            <person name="Liu X."/>
            <person name="Wang G."/>
        </authorList>
    </citation>
    <scope>NUCLEOTIDE SEQUENCE [LARGE SCALE GENOMIC DNA]</scope>
    <source>
        <strain evidence="1 2">DSM 100506</strain>
    </source>
</reference>
<organism evidence="1 2">
    <name type="scientific">Ureibacillus endophyticus</name>
    <dbReference type="NCBI Taxonomy" id="1978490"/>
    <lineage>
        <taxon>Bacteria</taxon>
        <taxon>Bacillati</taxon>
        <taxon>Bacillota</taxon>
        <taxon>Bacilli</taxon>
        <taxon>Bacillales</taxon>
        <taxon>Caryophanaceae</taxon>
        <taxon>Ureibacillus</taxon>
    </lineage>
</organism>
<evidence type="ECO:0000313" key="2">
    <source>
        <dbReference type="Proteomes" id="UP000272238"/>
    </source>
</evidence>
<dbReference type="EMBL" id="RBZN01000074">
    <property type="protein sequence ID" value="RKQ12985.1"/>
    <property type="molecule type" value="Genomic_DNA"/>
</dbReference>
<dbReference type="RefSeq" id="WP_121215922.1">
    <property type="nucleotide sequence ID" value="NZ_RBZN01000074.1"/>
</dbReference>
<dbReference type="Proteomes" id="UP000272238">
    <property type="component" value="Unassembled WGS sequence"/>
</dbReference>